<dbReference type="Proteomes" id="UP000027153">
    <property type="component" value="Unassembled WGS sequence"/>
</dbReference>
<protein>
    <submittedName>
        <fullName evidence="1">Nitroreductase</fullName>
    </submittedName>
</protein>
<dbReference type="EMBL" id="JMIY01000007">
    <property type="protein sequence ID" value="KCZ71106.1"/>
    <property type="molecule type" value="Genomic_DNA"/>
</dbReference>
<proteinExistence type="predicted"/>
<reference evidence="1 2" key="1">
    <citation type="journal article" date="2013" name="Nature">
        <title>Anaerobic oxidation of methane coupled to nitrate reduction in a novel archaeal lineage.</title>
        <authorList>
            <person name="Haroon M.F."/>
            <person name="Hu S."/>
            <person name="Shi Y."/>
            <person name="Imelfort M."/>
            <person name="Keller J."/>
            <person name="Hugenholtz P."/>
            <person name="Yuan Z."/>
            <person name="Tyson G.W."/>
        </authorList>
    </citation>
    <scope>NUCLEOTIDE SEQUENCE [LARGE SCALE GENOMIC DNA]</scope>
    <source>
        <strain evidence="1 2">ANME-2d</strain>
    </source>
</reference>
<keyword evidence="2" id="KW-1185">Reference proteome</keyword>
<dbReference type="OrthoDB" id="287850at2157"/>
<dbReference type="Gene3D" id="3.40.109.10">
    <property type="entry name" value="NADH Oxidase"/>
    <property type="match status" value="1"/>
</dbReference>
<sequence length="139" mass="15720">MDLTAWDIKESEFKEDAPLYEKLKILLRYAILAPSGHNTQPWRFAVDDGQIKVLADLSRALPAADPDNRELYISVGCAVENLITAGRHFGYIPDVKYFPDGFESECVAAIGFSRSEVAGKNNLFYSITKKWRSYRLLSL</sequence>
<dbReference type="GO" id="GO:0016491">
    <property type="term" value="F:oxidoreductase activity"/>
    <property type="evidence" value="ECO:0007669"/>
    <property type="project" value="InterPro"/>
</dbReference>
<comment type="caution">
    <text evidence="1">The sequence shown here is derived from an EMBL/GenBank/DDBJ whole genome shotgun (WGS) entry which is preliminary data.</text>
</comment>
<dbReference type="SUPFAM" id="SSF55469">
    <property type="entry name" value="FMN-dependent nitroreductase-like"/>
    <property type="match status" value="1"/>
</dbReference>
<name>A0A062UVQ6_9EURY</name>
<dbReference type="InterPro" id="IPR000415">
    <property type="entry name" value="Nitroreductase-like"/>
</dbReference>
<dbReference type="AlphaFoldDB" id="A0A062UVQ6"/>
<dbReference type="RefSeq" id="WP_052368967.1">
    <property type="nucleotide sequence ID" value="NZ_JMIY01000007.1"/>
</dbReference>
<evidence type="ECO:0000313" key="1">
    <source>
        <dbReference type="EMBL" id="KCZ71106.1"/>
    </source>
</evidence>
<evidence type="ECO:0000313" key="2">
    <source>
        <dbReference type="Proteomes" id="UP000027153"/>
    </source>
</evidence>
<organism evidence="1 2">
    <name type="scientific">Candidatus Methanoperedens nitratireducens</name>
    <dbReference type="NCBI Taxonomy" id="1392998"/>
    <lineage>
        <taxon>Archaea</taxon>
        <taxon>Methanobacteriati</taxon>
        <taxon>Methanobacteriota</taxon>
        <taxon>Stenosarchaea group</taxon>
        <taxon>Methanomicrobia</taxon>
        <taxon>Methanosarcinales</taxon>
        <taxon>ANME-2 cluster</taxon>
        <taxon>Candidatus Methanoperedentaceae</taxon>
        <taxon>Candidatus Methanoperedens</taxon>
    </lineage>
</organism>
<gene>
    <name evidence="1" type="ORF">ANME2D_03138</name>
</gene>
<accession>A0A062UVQ6</accession>